<dbReference type="PIRSF" id="PIRSF003078">
    <property type="entry name" value="GidB"/>
    <property type="match status" value="1"/>
</dbReference>
<dbReference type="HAMAP" id="MF_00074">
    <property type="entry name" value="16SrRNA_methyltr_G"/>
    <property type="match status" value="1"/>
</dbReference>
<evidence type="ECO:0000256" key="1">
    <source>
        <dbReference type="ARBA" id="ARBA00022490"/>
    </source>
</evidence>
<dbReference type="CDD" id="cd02440">
    <property type="entry name" value="AdoMet_MTases"/>
    <property type="match status" value="1"/>
</dbReference>
<evidence type="ECO:0000256" key="2">
    <source>
        <dbReference type="ARBA" id="ARBA00022552"/>
    </source>
</evidence>
<dbReference type="PANTHER" id="PTHR31760:SF0">
    <property type="entry name" value="S-ADENOSYL-L-METHIONINE-DEPENDENT METHYLTRANSFERASES SUPERFAMILY PROTEIN"/>
    <property type="match status" value="1"/>
</dbReference>
<evidence type="ECO:0000256" key="3">
    <source>
        <dbReference type="ARBA" id="ARBA00022603"/>
    </source>
</evidence>
<dbReference type="Proteomes" id="UP000470875">
    <property type="component" value="Unassembled WGS sequence"/>
</dbReference>
<evidence type="ECO:0000313" key="7">
    <source>
        <dbReference type="EMBL" id="MSS85367.1"/>
    </source>
</evidence>
<comment type="subcellular location">
    <subcellularLocation>
        <location evidence="6">Cytoplasm</location>
    </subcellularLocation>
</comment>
<keyword evidence="2 6" id="KW-0698">rRNA processing</keyword>
<keyword evidence="1 6" id="KW-0963">Cytoplasm</keyword>
<dbReference type="InterPro" id="IPR003682">
    <property type="entry name" value="rRNA_ssu_MeTfrase_G"/>
</dbReference>
<comment type="caution">
    <text evidence="7">The sequence shown here is derived from an EMBL/GenBank/DDBJ whole genome shotgun (WGS) entry which is preliminary data.</text>
</comment>
<keyword evidence="4 6" id="KW-0808">Transferase</keyword>
<dbReference type="GO" id="GO:0005829">
    <property type="term" value="C:cytosol"/>
    <property type="evidence" value="ECO:0007669"/>
    <property type="project" value="TreeGrafter"/>
</dbReference>
<organism evidence="7 8">
    <name type="scientific">Scrofimicrobium canadense</name>
    <dbReference type="NCBI Taxonomy" id="2652290"/>
    <lineage>
        <taxon>Bacteria</taxon>
        <taxon>Bacillati</taxon>
        <taxon>Actinomycetota</taxon>
        <taxon>Actinomycetes</taxon>
        <taxon>Actinomycetales</taxon>
        <taxon>Actinomycetaceae</taxon>
        <taxon>Scrofimicrobium</taxon>
    </lineage>
</organism>
<dbReference type="EMBL" id="VULO01000016">
    <property type="protein sequence ID" value="MSS85367.1"/>
    <property type="molecule type" value="Genomic_DNA"/>
</dbReference>
<gene>
    <name evidence="6 7" type="primary">rsmG</name>
    <name evidence="7" type="ORF">FYJ24_11525</name>
</gene>
<comment type="similarity">
    <text evidence="6">Belongs to the methyltransferase superfamily. RNA methyltransferase RsmG family.</text>
</comment>
<evidence type="ECO:0000256" key="4">
    <source>
        <dbReference type="ARBA" id="ARBA00022679"/>
    </source>
</evidence>
<dbReference type="InterPro" id="IPR029063">
    <property type="entry name" value="SAM-dependent_MTases_sf"/>
</dbReference>
<evidence type="ECO:0000313" key="8">
    <source>
        <dbReference type="Proteomes" id="UP000470875"/>
    </source>
</evidence>
<feature type="binding site" evidence="6">
    <location>
        <position position="79"/>
    </location>
    <ligand>
        <name>S-adenosyl-L-methionine</name>
        <dbReference type="ChEBI" id="CHEBI:59789"/>
    </ligand>
</feature>
<reference evidence="7 8" key="1">
    <citation type="submission" date="2019-08" db="EMBL/GenBank/DDBJ databases">
        <title>In-depth cultivation of the pig gut microbiome towards novel bacterial diversity and tailored functional studies.</title>
        <authorList>
            <person name="Wylensek D."/>
            <person name="Hitch T.C.A."/>
            <person name="Clavel T."/>
        </authorList>
    </citation>
    <scope>NUCLEOTIDE SEQUENCE [LARGE SCALE GENOMIC DNA]</scope>
    <source>
        <strain evidence="7 8">WB03_NA08</strain>
    </source>
</reference>
<proteinExistence type="inferred from homology"/>
<evidence type="ECO:0000256" key="5">
    <source>
        <dbReference type="ARBA" id="ARBA00022691"/>
    </source>
</evidence>
<keyword evidence="3 6" id="KW-0489">Methyltransferase</keyword>
<keyword evidence="8" id="KW-1185">Reference proteome</keyword>
<evidence type="ECO:0000256" key="6">
    <source>
        <dbReference type="HAMAP-Rule" id="MF_00074"/>
    </source>
</evidence>
<feature type="binding site" evidence="6">
    <location>
        <position position="145"/>
    </location>
    <ligand>
        <name>S-adenosyl-L-methionine</name>
        <dbReference type="ChEBI" id="CHEBI:59789"/>
    </ligand>
</feature>
<dbReference type="Gene3D" id="3.40.50.150">
    <property type="entry name" value="Vaccinia Virus protein VP39"/>
    <property type="match status" value="1"/>
</dbReference>
<protein>
    <recommendedName>
        <fullName evidence="6">Ribosomal RNA small subunit methyltransferase G</fullName>
        <ecNumber evidence="6">2.1.1.-</ecNumber>
    </recommendedName>
    <alternativeName>
        <fullName evidence="6">16S rRNA 7-methylguanosine methyltransferase</fullName>
        <shortName evidence="6">16S rRNA m7G methyltransferase</shortName>
    </alternativeName>
</protein>
<dbReference type="Pfam" id="PF02527">
    <property type="entry name" value="GidB"/>
    <property type="match status" value="1"/>
</dbReference>
<comment type="function">
    <text evidence="6">Specifically methylates the N7 position of guanine in position 518 of 16S rRNA.</text>
</comment>
<comment type="caution">
    <text evidence="6">Lacks conserved residue(s) required for the propagation of feature annotation.</text>
</comment>
<sequence length="217" mass="23909">MLSWLRSKPVSEEATEAVHSLFRTGFPAVEHFAHMLSEEGEERGLIGPREVSRIWSRHIVNCAALLPYLPAKGSVLDVGSGAGLPGIVIACARPDLEVFLVEAMERRCQWLDEVRSEIGLDNVEIMCARSEDLKGKIRADVVTARAVASLDKLIRLTSKLIAPHGRLLALKGKRATEEVERAATELRRYHLDASVHEVVSVLDGESTYVVECSRVSS</sequence>
<dbReference type="RefSeq" id="WP_154546554.1">
    <property type="nucleotide sequence ID" value="NZ_VULO01000016.1"/>
</dbReference>
<dbReference type="PANTHER" id="PTHR31760">
    <property type="entry name" value="S-ADENOSYL-L-METHIONINE-DEPENDENT METHYLTRANSFERASES SUPERFAMILY PROTEIN"/>
    <property type="match status" value="1"/>
</dbReference>
<dbReference type="AlphaFoldDB" id="A0A6N7VUB4"/>
<feature type="binding site" evidence="6">
    <location>
        <begin position="130"/>
        <end position="131"/>
    </location>
    <ligand>
        <name>S-adenosyl-L-methionine</name>
        <dbReference type="ChEBI" id="CHEBI:59789"/>
    </ligand>
</feature>
<keyword evidence="5 6" id="KW-0949">S-adenosyl-L-methionine</keyword>
<dbReference type="NCBIfam" id="TIGR00138">
    <property type="entry name" value="rsmG_gidB"/>
    <property type="match status" value="1"/>
</dbReference>
<accession>A0A6N7VUB4</accession>
<feature type="binding site" evidence="6">
    <location>
        <position position="84"/>
    </location>
    <ligand>
        <name>S-adenosyl-L-methionine</name>
        <dbReference type="ChEBI" id="CHEBI:59789"/>
    </ligand>
</feature>
<dbReference type="SUPFAM" id="SSF53335">
    <property type="entry name" value="S-adenosyl-L-methionine-dependent methyltransferases"/>
    <property type="match status" value="1"/>
</dbReference>
<dbReference type="GO" id="GO:0070043">
    <property type="term" value="F:rRNA (guanine-N7-)-methyltransferase activity"/>
    <property type="evidence" value="ECO:0007669"/>
    <property type="project" value="UniProtKB-UniRule"/>
</dbReference>
<name>A0A6N7VUB4_9ACTO</name>
<dbReference type="EC" id="2.1.1.-" evidence="6"/>